<evidence type="ECO:0000256" key="1">
    <source>
        <dbReference type="ARBA" id="ARBA00005234"/>
    </source>
</evidence>
<dbReference type="PROSITE" id="PS50600">
    <property type="entry name" value="ULP_PROTEASE"/>
    <property type="match status" value="1"/>
</dbReference>
<dbReference type="InterPro" id="IPR038765">
    <property type="entry name" value="Papain-like_cys_pep_sf"/>
</dbReference>
<evidence type="ECO:0000256" key="4">
    <source>
        <dbReference type="ARBA" id="ARBA00022807"/>
    </source>
</evidence>
<accession>A0ABR0ZEL0</accession>
<keyword evidence="2 7" id="KW-0645">Protease</keyword>
<feature type="compositionally biased region" description="Polar residues" evidence="5">
    <location>
        <begin position="66"/>
        <end position="86"/>
    </location>
</feature>
<dbReference type="GO" id="GO:0008233">
    <property type="term" value="F:peptidase activity"/>
    <property type="evidence" value="ECO:0007669"/>
    <property type="project" value="UniProtKB-KW"/>
</dbReference>
<dbReference type="GO" id="GO:0006508">
    <property type="term" value="P:proteolysis"/>
    <property type="evidence" value="ECO:0007669"/>
    <property type="project" value="UniProtKB-KW"/>
</dbReference>
<feature type="compositionally biased region" description="Basic and acidic residues" evidence="5">
    <location>
        <begin position="356"/>
        <end position="371"/>
    </location>
</feature>
<dbReference type="SUPFAM" id="SSF54001">
    <property type="entry name" value="Cysteine proteinases"/>
    <property type="match status" value="1"/>
</dbReference>
<keyword evidence="4" id="KW-0788">Thiol protease</keyword>
<name>A0ABR0ZEL0_HUSHU</name>
<comment type="similarity">
    <text evidence="1">Belongs to the peptidase C48 family.</text>
</comment>
<reference evidence="7 8" key="1">
    <citation type="submission" date="2021-05" db="EMBL/GenBank/DDBJ databases">
        <authorList>
            <person name="Zahm M."/>
            <person name="Klopp C."/>
            <person name="Cabau C."/>
            <person name="Kuhl H."/>
            <person name="Suciu R."/>
            <person name="Ciorpac M."/>
            <person name="Holostenco D."/>
            <person name="Gessner J."/>
            <person name="Wuertz S."/>
            <person name="Hohne C."/>
            <person name="Stock M."/>
            <person name="Gislard M."/>
            <person name="Lluch J."/>
            <person name="Milhes M."/>
            <person name="Lampietro C."/>
            <person name="Lopez Roques C."/>
            <person name="Donnadieu C."/>
            <person name="Du K."/>
            <person name="Schartl M."/>
            <person name="Guiguen Y."/>
        </authorList>
    </citation>
    <scope>NUCLEOTIDE SEQUENCE [LARGE SCALE GENOMIC DNA]</scope>
    <source>
        <strain evidence="7">Hh-F2</strain>
        <tissue evidence="7">Blood</tissue>
    </source>
</reference>
<dbReference type="Proteomes" id="UP001369086">
    <property type="component" value="Unassembled WGS sequence"/>
</dbReference>
<feature type="domain" description="Ubiquitin-like protease family profile" evidence="6">
    <location>
        <begin position="475"/>
        <end position="639"/>
    </location>
</feature>
<keyword evidence="3" id="KW-0378">Hydrolase</keyword>
<dbReference type="PANTHER" id="PTHR12606">
    <property type="entry name" value="SENTRIN/SUMO-SPECIFIC PROTEASE"/>
    <property type="match status" value="1"/>
</dbReference>
<evidence type="ECO:0000256" key="3">
    <source>
        <dbReference type="ARBA" id="ARBA00022801"/>
    </source>
</evidence>
<feature type="region of interest" description="Disordered" evidence="5">
    <location>
        <begin position="41"/>
        <end position="86"/>
    </location>
</feature>
<organism evidence="7 8">
    <name type="scientific">Huso huso</name>
    <name type="common">Beluga</name>
    <name type="synonym">Acipenser huso</name>
    <dbReference type="NCBI Taxonomy" id="61971"/>
    <lineage>
        <taxon>Eukaryota</taxon>
        <taxon>Metazoa</taxon>
        <taxon>Chordata</taxon>
        <taxon>Craniata</taxon>
        <taxon>Vertebrata</taxon>
        <taxon>Euteleostomi</taxon>
        <taxon>Actinopterygii</taxon>
        <taxon>Chondrostei</taxon>
        <taxon>Acipenseriformes</taxon>
        <taxon>Acipenseridae</taxon>
        <taxon>Huso</taxon>
    </lineage>
</organism>
<gene>
    <name evidence="7" type="ORF">HHUSO_G14688</name>
</gene>
<dbReference type="PANTHER" id="PTHR12606:SF11">
    <property type="entry name" value="SENTRIN-SPECIFIC PROTEASE 2"/>
    <property type="match status" value="1"/>
</dbReference>
<keyword evidence="8" id="KW-1185">Reference proteome</keyword>
<proteinExistence type="inferred from homology"/>
<feature type="compositionally biased region" description="Low complexity" evidence="5">
    <location>
        <begin position="377"/>
        <end position="386"/>
    </location>
</feature>
<sequence>MVDYLTQTGPDPDGDTGAPFPWFFVMYEWIVNRLSSFFVPSSGQPARRQPAPGEPHSSVAAPSPQHPQTSNVSPAKRNYQSINSPSDNTEWIQIKRPRLDGFVSVVKRRITGVAGFFNFHNPLTAPNSDSQGVDWADQVIPKPFGEIRRHSPKKWLSRMEFKLENPTEEGSSRSEKTWLDYRSKAVPLFTKPSVTGAESFSVKMQGRNPRHCLHQGLLPSRLPQGCAVLSTATAASHTQRRRCLAAEESLQESGREQYRRLLELVSEDYSKTGKQVLFNRPKQSISSASCQSNSFRPVIRNGACCSSSRVLPMRANHCASVWRNGRFARQSQDRKIDTHILNLCKQAAENKPGRGKTPEMEGDGMGRHSERLPSTASSLSLSSSSLKPDQEKPASKEKQPLDVDLSEEVAARLNLGDGESAVSARVPITNKQPAPAKTVQAAEEFPPLTQEMEQAIHKAVGHRNPDEVLSSSFKLRITRRDLSTLTPQSWLNDEVINFYMNLLVARSEREGCWRVYAFSTFFIPKLRAGGYQAVRRWTKGVDLFEKDLILVPVHQGVHWCLAVIDFRTKTVKYYDSMGQRNEGVCRILLHYLKEEFKSKKSKDLEVSKWTVTSAKSNEIPQQMNGSDCGVFACKYADYITRAKPMTFTQHHMPYFRKRMIWEILSQKLL</sequence>
<evidence type="ECO:0000256" key="5">
    <source>
        <dbReference type="SAM" id="MobiDB-lite"/>
    </source>
</evidence>
<evidence type="ECO:0000256" key="2">
    <source>
        <dbReference type="ARBA" id="ARBA00022670"/>
    </source>
</evidence>
<dbReference type="Gene3D" id="3.40.395.10">
    <property type="entry name" value="Adenoviral Proteinase, Chain A"/>
    <property type="match status" value="1"/>
</dbReference>
<dbReference type="EMBL" id="JAHFZB010000012">
    <property type="protein sequence ID" value="KAK6483243.1"/>
    <property type="molecule type" value="Genomic_DNA"/>
</dbReference>
<feature type="region of interest" description="Disordered" evidence="5">
    <location>
        <begin position="345"/>
        <end position="404"/>
    </location>
</feature>
<evidence type="ECO:0000313" key="7">
    <source>
        <dbReference type="EMBL" id="KAK6483243.1"/>
    </source>
</evidence>
<dbReference type="InterPro" id="IPR003653">
    <property type="entry name" value="Peptidase_C48_C"/>
</dbReference>
<feature type="compositionally biased region" description="Basic and acidic residues" evidence="5">
    <location>
        <begin position="388"/>
        <end position="401"/>
    </location>
</feature>
<protein>
    <submittedName>
        <fullName evidence="7">Sentrin-specific protease 2 isoform X2</fullName>
    </submittedName>
</protein>
<comment type="caution">
    <text evidence="7">The sequence shown here is derived from an EMBL/GenBank/DDBJ whole genome shotgun (WGS) entry which is preliminary data.</text>
</comment>
<evidence type="ECO:0000313" key="8">
    <source>
        <dbReference type="Proteomes" id="UP001369086"/>
    </source>
</evidence>
<dbReference type="Pfam" id="PF02902">
    <property type="entry name" value="Peptidase_C48"/>
    <property type="match status" value="1"/>
</dbReference>
<evidence type="ECO:0000259" key="6">
    <source>
        <dbReference type="PROSITE" id="PS50600"/>
    </source>
</evidence>